<keyword evidence="9" id="KW-1185">Reference proteome</keyword>
<comment type="similarity">
    <text evidence="1 5">Belongs to the E2F/DP family.</text>
</comment>
<dbReference type="FunFam" id="1.10.10.10:FF:000295">
    <property type="entry name" value="E2F transcription factor-like E2FE"/>
    <property type="match status" value="1"/>
</dbReference>
<keyword evidence="3 5" id="KW-0238">DNA-binding</keyword>
<dbReference type="EnsemblPlants" id="Pp3c19_18240V3.5">
    <property type="protein sequence ID" value="Pp3c19_18240V3.5"/>
    <property type="gene ID" value="Pp3c19_18240"/>
</dbReference>
<dbReference type="Gramene" id="Pp3c19_18240V3.6">
    <property type="protein sequence ID" value="Pp3c19_18240V3.6"/>
    <property type="gene ID" value="Pp3c19_18240"/>
</dbReference>
<dbReference type="GeneID" id="112295720"/>
<evidence type="ECO:0000256" key="6">
    <source>
        <dbReference type="SAM" id="MobiDB-lite"/>
    </source>
</evidence>
<dbReference type="InterPro" id="IPR003316">
    <property type="entry name" value="E2F_WHTH_DNA-bd_dom"/>
</dbReference>
<feature type="region of interest" description="Disordered" evidence="6">
    <location>
        <begin position="98"/>
        <end position="138"/>
    </location>
</feature>
<dbReference type="Pfam" id="PF02319">
    <property type="entry name" value="WHD_E2F_TDP"/>
    <property type="match status" value="2"/>
</dbReference>
<dbReference type="AlphaFoldDB" id="A0A7I4BN72"/>
<reference evidence="8 9" key="2">
    <citation type="journal article" date="2018" name="Plant J.">
        <title>The Physcomitrella patens chromosome-scale assembly reveals moss genome structure and evolution.</title>
        <authorList>
            <person name="Lang D."/>
            <person name="Ullrich K.K."/>
            <person name="Murat F."/>
            <person name="Fuchs J."/>
            <person name="Jenkins J."/>
            <person name="Haas F.B."/>
            <person name="Piednoel M."/>
            <person name="Gundlach H."/>
            <person name="Van Bel M."/>
            <person name="Meyberg R."/>
            <person name="Vives C."/>
            <person name="Morata J."/>
            <person name="Symeonidi A."/>
            <person name="Hiss M."/>
            <person name="Muchero W."/>
            <person name="Kamisugi Y."/>
            <person name="Saleh O."/>
            <person name="Blanc G."/>
            <person name="Decker E.L."/>
            <person name="van Gessel N."/>
            <person name="Grimwood J."/>
            <person name="Hayes R.D."/>
            <person name="Graham S.W."/>
            <person name="Gunter L.E."/>
            <person name="McDaniel S.F."/>
            <person name="Hoernstein S.N.W."/>
            <person name="Larsson A."/>
            <person name="Li F.W."/>
            <person name="Perroud P.F."/>
            <person name="Phillips J."/>
            <person name="Ranjan P."/>
            <person name="Rokshar D.S."/>
            <person name="Rothfels C.J."/>
            <person name="Schneider L."/>
            <person name="Shu S."/>
            <person name="Stevenson D.W."/>
            <person name="Thummler F."/>
            <person name="Tillich M."/>
            <person name="Villarreal Aguilar J.C."/>
            <person name="Widiez T."/>
            <person name="Wong G.K."/>
            <person name="Wymore A."/>
            <person name="Zhang Y."/>
            <person name="Zimmer A.D."/>
            <person name="Quatrano R.S."/>
            <person name="Mayer K.F.X."/>
            <person name="Goodstein D."/>
            <person name="Casacuberta J.M."/>
            <person name="Vandepoele K."/>
            <person name="Reski R."/>
            <person name="Cuming A.C."/>
            <person name="Tuskan G.A."/>
            <person name="Maumus F."/>
            <person name="Salse J."/>
            <person name="Schmutz J."/>
            <person name="Rensing S.A."/>
        </authorList>
    </citation>
    <scope>NUCLEOTIDE SEQUENCE [LARGE SCALE GENOMIC DNA]</scope>
    <source>
        <strain evidence="8 9">cv. Gransden 2004</strain>
    </source>
</reference>
<dbReference type="Proteomes" id="UP000006727">
    <property type="component" value="Chromosome 19"/>
</dbReference>
<sequence>MMATMDGSNCGSVIAVRFLNLCGTEEGECISLDEASSRLGVERRRIYDIVNVLESVEILIRKAKNRYTWHGCSRLTQALQTLKDLALRDYGLGEFANTSTDERSSTATNNCDSDDEDEERKNLPSQESEGCASVLSQQSAAPTAKADYRREKSLGLLSQKFVQLFLVSQTQVVSLDDAARLLLGGCKDASKFKTKVRRLYDIANILSSLKLIEKTHIAENRKPAFRWLGTKDDLVGPATRMRITGNEFQSQNASQSLNCSSLSIQKTQRGLKRACMDAPRAEATPSKRTALKPLQPRDSNTMTPHSRDVINKPVPLYPRASQVDSPVSDPRTLNFTASPHDAAESPTARGTPRKSTGGWREWGDSIQTQAIPITPPWSAQCCDHAGSSNAVALPGTSSPICTPGITSQTPGTPTMTPMSGRSCCTCQSRGSLDNLFPFRPPGALFNPFFPPPPFPMLPQLAAAAAAAGFPFPPTGFVPEQFLGSDPTRSQDCSQHRVDNGITAAAALQYQNEALGHMFAHYTEAWKSWYLQAASMVNPSCFETPPPAPRPRSPQSPS</sequence>
<evidence type="ECO:0000259" key="7">
    <source>
        <dbReference type="SMART" id="SM01372"/>
    </source>
</evidence>
<name>A0A7I4BN72_PHYPA</name>
<evidence type="ECO:0000256" key="1">
    <source>
        <dbReference type="ARBA" id="ARBA00010940"/>
    </source>
</evidence>
<dbReference type="GO" id="GO:0006357">
    <property type="term" value="P:regulation of transcription by RNA polymerase II"/>
    <property type="evidence" value="ECO:0007669"/>
    <property type="project" value="InterPro"/>
</dbReference>
<dbReference type="PANTHER" id="PTHR12081:SF7">
    <property type="entry name" value="TRANSCRIPTION FACTOR EFL-3"/>
    <property type="match status" value="1"/>
</dbReference>
<evidence type="ECO:0000256" key="3">
    <source>
        <dbReference type="ARBA" id="ARBA00023125"/>
    </source>
</evidence>
<keyword evidence="5" id="KW-0539">Nucleus</keyword>
<keyword evidence="4 5" id="KW-0804">Transcription</keyword>
<dbReference type="InterPro" id="IPR036390">
    <property type="entry name" value="WH_DNA-bd_sf"/>
</dbReference>
<evidence type="ECO:0000313" key="8">
    <source>
        <dbReference type="EnsemblPlants" id="Pp3c19_18240V3.6"/>
    </source>
</evidence>
<comment type="subcellular location">
    <subcellularLocation>
        <location evidence="5">Nucleus</location>
    </subcellularLocation>
</comment>
<reference evidence="8" key="3">
    <citation type="submission" date="2020-12" db="UniProtKB">
        <authorList>
            <consortium name="EnsemblPlants"/>
        </authorList>
    </citation>
    <scope>IDENTIFICATION</scope>
</reference>
<evidence type="ECO:0000256" key="5">
    <source>
        <dbReference type="RuleBase" id="RU003796"/>
    </source>
</evidence>
<protein>
    <recommendedName>
        <fullName evidence="7">E2F/DP family winged-helix DNA-binding domain-containing protein</fullName>
    </recommendedName>
</protein>
<dbReference type="EnsemblPlants" id="Pp3c19_18240V3.2">
    <property type="protein sequence ID" value="Pp3c19_18240V3.2"/>
    <property type="gene ID" value="Pp3c19_18240"/>
</dbReference>
<accession>A0A7I4BN72</accession>
<proteinExistence type="inferred from homology"/>
<dbReference type="SUPFAM" id="SSF46785">
    <property type="entry name" value="Winged helix' DNA-binding domain"/>
    <property type="match status" value="2"/>
</dbReference>
<dbReference type="InterPro" id="IPR015633">
    <property type="entry name" value="E2F"/>
</dbReference>
<feature type="domain" description="E2F/DP family winged-helix DNA-binding" evidence="7">
    <location>
        <begin position="149"/>
        <end position="229"/>
    </location>
</feature>
<feature type="region of interest" description="Disordered" evidence="6">
    <location>
        <begin position="278"/>
        <end position="361"/>
    </location>
</feature>
<evidence type="ECO:0000256" key="4">
    <source>
        <dbReference type="ARBA" id="ARBA00023163"/>
    </source>
</evidence>
<dbReference type="GO" id="GO:0005634">
    <property type="term" value="C:nucleus"/>
    <property type="evidence" value="ECO:0007669"/>
    <property type="project" value="UniProtKB-SubCell"/>
</dbReference>
<dbReference type="PANTHER" id="PTHR12081">
    <property type="entry name" value="TRANSCRIPTION FACTOR E2F"/>
    <property type="match status" value="1"/>
</dbReference>
<feature type="compositionally biased region" description="Polar residues" evidence="6">
    <location>
        <begin position="123"/>
        <end position="138"/>
    </location>
</feature>
<keyword evidence="2 5" id="KW-0805">Transcription regulation</keyword>
<dbReference type="GO" id="GO:0005667">
    <property type="term" value="C:transcription regulator complex"/>
    <property type="evidence" value="ECO:0007669"/>
    <property type="project" value="InterPro"/>
</dbReference>
<reference evidence="8 9" key="1">
    <citation type="journal article" date="2008" name="Science">
        <title>The Physcomitrella genome reveals evolutionary insights into the conquest of land by plants.</title>
        <authorList>
            <person name="Rensing S."/>
            <person name="Lang D."/>
            <person name="Zimmer A."/>
            <person name="Terry A."/>
            <person name="Salamov A."/>
            <person name="Shapiro H."/>
            <person name="Nishiyama T."/>
            <person name="Perroud P.-F."/>
            <person name="Lindquist E."/>
            <person name="Kamisugi Y."/>
            <person name="Tanahashi T."/>
            <person name="Sakakibara K."/>
            <person name="Fujita T."/>
            <person name="Oishi K."/>
            <person name="Shin-I T."/>
            <person name="Kuroki Y."/>
            <person name="Toyoda A."/>
            <person name="Suzuki Y."/>
            <person name="Hashimoto A."/>
            <person name="Yamaguchi K."/>
            <person name="Sugano A."/>
            <person name="Kohara Y."/>
            <person name="Fujiyama A."/>
            <person name="Anterola A."/>
            <person name="Aoki S."/>
            <person name="Ashton N."/>
            <person name="Barbazuk W.B."/>
            <person name="Barker E."/>
            <person name="Bennetzen J."/>
            <person name="Bezanilla M."/>
            <person name="Blankenship R."/>
            <person name="Cho S.H."/>
            <person name="Dutcher S."/>
            <person name="Estelle M."/>
            <person name="Fawcett J.A."/>
            <person name="Gundlach H."/>
            <person name="Hanada K."/>
            <person name="Heyl A."/>
            <person name="Hicks K.A."/>
            <person name="Hugh J."/>
            <person name="Lohr M."/>
            <person name="Mayer K."/>
            <person name="Melkozernov A."/>
            <person name="Murata T."/>
            <person name="Nelson D."/>
            <person name="Pils B."/>
            <person name="Prigge M."/>
            <person name="Reiss B."/>
            <person name="Renner T."/>
            <person name="Rombauts S."/>
            <person name="Rushton P."/>
            <person name="Sanderfoot A."/>
            <person name="Schween G."/>
            <person name="Shiu S.-H."/>
            <person name="Stueber K."/>
            <person name="Theodoulou F.L."/>
            <person name="Tu H."/>
            <person name="Van de Peer Y."/>
            <person name="Verrier P.J."/>
            <person name="Waters E."/>
            <person name="Wood A."/>
            <person name="Yang L."/>
            <person name="Cove D."/>
            <person name="Cuming A."/>
            <person name="Hasebe M."/>
            <person name="Lucas S."/>
            <person name="Mishler D.B."/>
            <person name="Reski R."/>
            <person name="Grigoriev I."/>
            <person name="Quatrano R.S."/>
            <person name="Boore J.L."/>
        </authorList>
    </citation>
    <scope>NUCLEOTIDE SEQUENCE [LARGE SCALE GENOMIC DNA]</scope>
    <source>
        <strain evidence="8 9">cv. Gransden 2004</strain>
    </source>
</reference>
<dbReference type="RefSeq" id="XP_024403367.1">
    <property type="nucleotide sequence ID" value="XM_024547599.2"/>
</dbReference>
<evidence type="ECO:0000313" key="9">
    <source>
        <dbReference type="Proteomes" id="UP000006727"/>
    </source>
</evidence>
<dbReference type="Gramene" id="Pp3c19_18240V3.5">
    <property type="protein sequence ID" value="Pp3c19_18240V3.5"/>
    <property type="gene ID" value="Pp3c19_18240"/>
</dbReference>
<feature type="domain" description="E2F/DP family winged-helix DNA-binding" evidence="7">
    <location>
        <begin position="6"/>
        <end position="71"/>
    </location>
</feature>
<evidence type="ECO:0000256" key="2">
    <source>
        <dbReference type="ARBA" id="ARBA00023015"/>
    </source>
</evidence>
<dbReference type="EnsemblPlants" id="Pp3c19_18240V3.6">
    <property type="protein sequence ID" value="Pp3c19_18240V3.6"/>
    <property type="gene ID" value="Pp3c19_18240"/>
</dbReference>
<dbReference type="EMBL" id="ABEU02000019">
    <property type="status" value="NOT_ANNOTATED_CDS"/>
    <property type="molecule type" value="Genomic_DNA"/>
</dbReference>
<gene>
    <name evidence="8" type="primary">LOC112295720</name>
</gene>
<dbReference type="GO" id="GO:0000978">
    <property type="term" value="F:RNA polymerase II cis-regulatory region sequence-specific DNA binding"/>
    <property type="evidence" value="ECO:0007669"/>
    <property type="project" value="InterPro"/>
</dbReference>
<dbReference type="InterPro" id="IPR036388">
    <property type="entry name" value="WH-like_DNA-bd_sf"/>
</dbReference>
<dbReference type="SMART" id="SM01372">
    <property type="entry name" value="E2F_TDP"/>
    <property type="match status" value="2"/>
</dbReference>
<dbReference type="Gramene" id="Pp3c19_18240V3.2">
    <property type="protein sequence ID" value="Pp3c19_18240V3.2"/>
    <property type="gene ID" value="Pp3c19_18240"/>
</dbReference>
<organism evidence="8 9">
    <name type="scientific">Physcomitrium patens</name>
    <name type="common">Spreading-leaved earth moss</name>
    <name type="synonym">Physcomitrella patens</name>
    <dbReference type="NCBI Taxonomy" id="3218"/>
    <lineage>
        <taxon>Eukaryota</taxon>
        <taxon>Viridiplantae</taxon>
        <taxon>Streptophyta</taxon>
        <taxon>Embryophyta</taxon>
        <taxon>Bryophyta</taxon>
        <taxon>Bryophytina</taxon>
        <taxon>Bryopsida</taxon>
        <taxon>Funariidae</taxon>
        <taxon>Funariales</taxon>
        <taxon>Funariaceae</taxon>
        <taxon>Physcomitrium</taxon>
    </lineage>
</organism>
<dbReference type="Gene3D" id="1.10.10.10">
    <property type="entry name" value="Winged helix-like DNA-binding domain superfamily/Winged helix DNA-binding domain"/>
    <property type="match status" value="2"/>
</dbReference>